<dbReference type="EMBL" id="VDEP01000110">
    <property type="protein sequence ID" value="KAA1130325.1"/>
    <property type="molecule type" value="Genomic_DNA"/>
</dbReference>
<reference evidence="4 5" key="1">
    <citation type="submission" date="2019-05" db="EMBL/GenBank/DDBJ databases">
        <title>Emergence of the Ug99 lineage of the wheat stem rust pathogen through somatic hybridization.</title>
        <authorList>
            <person name="Li F."/>
            <person name="Upadhyaya N.M."/>
            <person name="Sperschneider J."/>
            <person name="Matny O."/>
            <person name="Nguyen-Phuc H."/>
            <person name="Mago R."/>
            <person name="Raley C."/>
            <person name="Miller M.E."/>
            <person name="Silverstein K.A.T."/>
            <person name="Henningsen E."/>
            <person name="Hirsch C.D."/>
            <person name="Visser B."/>
            <person name="Pretorius Z.A."/>
            <person name="Steffenson B.J."/>
            <person name="Schwessinger B."/>
            <person name="Dodds P.N."/>
            <person name="Figueroa M."/>
        </authorList>
    </citation>
    <scope>NUCLEOTIDE SEQUENCE [LARGE SCALE GENOMIC DNA]</scope>
    <source>
        <strain evidence="1">21-0</strain>
        <strain evidence="2 5">Ug99</strain>
    </source>
</reference>
<evidence type="ECO:0000313" key="2">
    <source>
        <dbReference type="EMBL" id="KAA1095932.1"/>
    </source>
</evidence>
<dbReference type="Proteomes" id="UP000324748">
    <property type="component" value="Unassembled WGS sequence"/>
</dbReference>
<accession>A0A5B0LPN3</accession>
<gene>
    <name evidence="1" type="ORF">PGT21_018987</name>
    <name evidence="3" type="ORF">PGTUg99_016673</name>
    <name evidence="2" type="ORF">PGTUg99_035760</name>
</gene>
<evidence type="ECO:0000313" key="1">
    <source>
        <dbReference type="EMBL" id="KAA1066036.1"/>
    </source>
</evidence>
<dbReference type="Proteomes" id="UP000325313">
    <property type="component" value="Unassembled WGS sequence"/>
</dbReference>
<dbReference type="EMBL" id="VDEP01000371">
    <property type="protein sequence ID" value="KAA1095932.1"/>
    <property type="molecule type" value="Genomic_DNA"/>
</dbReference>
<evidence type="ECO:0000313" key="5">
    <source>
        <dbReference type="Proteomes" id="UP000325313"/>
    </source>
</evidence>
<protein>
    <submittedName>
        <fullName evidence="1">Uncharacterized protein</fullName>
    </submittedName>
</protein>
<dbReference type="EMBL" id="VSWC01000196">
    <property type="protein sequence ID" value="KAA1066036.1"/>
    <property type="molecule type" value="Genomic_DNA"/>
</dbReference>
<keyword evidence="4" id="KW-1185">Reference proteome</keyword>
<name>A0A5B0LPN3_PUCGR</name>
<dbReference type="AlphaFoldDB" id="A0A5B0LPN3"/>
<organism evidence="1 4">
    <name type="scientific">Puccinia graminis f. sp. tritici</name>
    <dbReference type="NCBI Taxonomy" id="56615"/>
    <lineage>
        <taxon>Eukaryota</taxon>
        <taxon>Fungi</taxon>
        <taxon>Dikarya</taxon>
        <taxon>Basidiomycota</taxon>
        <taxon>Pucciniomycotina</taxon>
        <taxon>Pucciniomycetes</taxon>
        <taxon>Pucciniales</taxon>
        <taxon>Pucciniaceae</taxon>
        <taxon>Puccinia</taxon>
    </lineage>
</organism>
<sequence>MQQSDYYCVVCGVRRSRGFRSPNQAHGRELRAIEGVVALNGHPIILLSMAEERDKSATTLRLQIEHNALLC</sequence>
<evidence type="ECO:0000313" key="4">
    <source>
        <dbReference type="Proteomes" id="UP000324748"/>
    </source>
</evidence>
<evidence type="ECO:0000313" key="3">
    <source>
        <dbReference type="EMBL" id="KAA1130325.1"/>
    </source>
</evidence>
<proteinExistence type="predicted"/>
<comment type="caution">
    <text evidence="1">The sequence shown here is derived from an EMBL/GenBank/DDBJ whole genome shotgun (WGS) entry which is preliminary data.</text>
</comment>